<feature type="compositionally biased region" description="Basic and acidic residues" evidence="1">
    <location>
        <begin position="97"/>
        <end position="145"/>
    </location>
</feature>
<accession>A0A0N1NYM5</accession>
<feature type="compositionally biased region" description="Polar residues" evidence="1">
    <location>
        <begin position="439"/>
        <end position="449"/>
    </location>
</feature>
<feature type="compositionally biased region" description="Low complexity" evidence="1">
    <location>
        <begin position="410"/>
        <end position="422"/>
    </location>
</feature>
<feature type="compositionally biased region" description="Basic and acidic residues" evidence="1">
    <location>
        <begin position="61"/>
        <end position="79"/>
    </location>
</feature>
<feature type="compositionally biased region" description="Basic and acidic residues" evidence="1">
    <location>
        <begin position="551"/>
        <end position="563"/>
    </location>
</feature>
<dbReference type="GeneID" id="28736774"/>
<feature type="compositionally biased region" description="Polar residues" evidence="1">
    <location>
        <begin position="490"/>
        <end position="499"/>
    </location>
</feature>
<dbReference type="STRING" id="1664694.A0A0N1NYM5"/>
<evidence type="ECO:0000256" key="1">
    <source>
        <dbReference type="SAM" id="MobiDB-lite"/>
    </source>
</evidence>
<feature type="compositionally biased region" description="Basic and acidic residues" evidence="1">
    <location>
        <begin position="157"/>
        <end position="190"/>
    </location>
</feature>
<protein>
    <submittedName>
        <fullName evidence="2">Uncharacterized protein</fullName>
    </submittedName>
</protein>
<dbReference type="VEuPathDB" id="FungiDB:AB675_4736"/>
<reference evidence="2 3" key="1">
    <citation type="submission" date="2015-06" db="EMBL/GenBank/DDBJ databases">
        <title>Draft genome of the ant-associated black yeast Phialophora attae CBS 131958.</title>
        <authorList>
            <person name="Moreno L.F."/>
            <person name="Stielow B.J."/>
            <person name="de Hoog S."/>
            <person name="Vicente V.A."/>
            <person name="Weiss V.A."/>
            <person name="de Vries M."/>
            <person name="Cruz L.M."/>
            <person name="Souza E.M."/>
        </authorList>
    </citation>
    <scope>NUCLEOTIDE SEQUENCE [LARGE SCALE GENOMIC DNA]</scope>
    <source>
        <strain evidence="2 3">CBS 131958</strain>
    </source>
</reference>
<name>A0A0N1NYM5_9EURO</name>
<feature type="compositionally biased region" description="Low complexity" evidence="1">
    <location>
        <begin position="712"/>
        <end position="727"/>
    </location>
</feature>
<keyword evidence="3" id="KW-1185">Reference proteome</keyword>
<feature type="compositionally biased region" description="Low complexity" evidence="1">
    <location>
        <begin position="311"/>
        <end position="334"/>
    </location>
</feature>
<dbReference type="RefSeq" id="XP_017999128.1">
    <property type="nucleotide sequence ID" value="XM_018144895.1"/>
</dbReference>
<proteinExistence type="predicted"/>
<sequence>MTGRYSVDDLLRLRASPLIEKPANIAEIQATINTPAAQETTKRFPARPTKLDDVLSPTEAFQKRPFDATSRKSATDPERIVLGPPRRSFASSTVRTNGKDGEDSSREKDTQYEKLKSSDRFRHARDQDPNDKNLRRRTDDHDERPRKPKWATEDGDDTRRDSRPSKKFEQTWSRWDRSTHENAKDGDNEWQRGGGRGWQQRDREPQNDYQPEWLDGDDDGADDNPMGKTQADFELWIKRQKAKDLGIELQDEPPPEPAPAPEQSIKKAPQFYDGEDATMDKFFARATEKAADSTAPKPAAKSRFFGAAPINTQPSAATNPTNPTPTPQQASAPALKPVSAGPNPVQQMFGLSIREKMSPSPAAIAAAGPKSAGAVDADAAGFARIMDMLGARKTNGSSSSQGPPQPTQPAQPQSPQQPTTQSRENRGRVPLYARDSQSRAETPQDNSSPLLALLNGQGPPRQQDTPQRRSTAHERFDASRSPLEPVHGRSVSTKDQSLLNLLKQADQAPKPTPDPEMHPHRASDYNNRMAMARNEIPPGLDMHRGYPQAPPEEHTRFRYPDDERSRAMYDDYVADRILGASSKNGQSHGHGLPPTLPLGRPPGFDSGRMPPPGYGPQMSQQPRPQQQHNMQQGGGRPQGPPGLSNPGRPNIPPGYGLPPQQSLDPRSQPQNGHPPGGPQRKYTGSDASLPPMMGAPPPGFHGHNGNGPQGPPGLMGMLGGAAQQQQQRASYPAPGMHGAPDHQGPPGRQFMDMYGSGDMPPLSGPASNGPGSGPTPRQTGVRGGAPGYR</sequence>
<dbReference type="AlphaFoldDB" id="A0A0N1NYM5"/>
<dbReference type="InterPro" id="IPR046784">
    <property type="entry name" value="Eap1"/>
</dbReference>
<dbReference type="Proteomes" id="UP000038010">
    <property type="component" value="Unassembled WGS sequence"/>
</dbReference>
<feature type="compositionally biased region" description="Basic and acidic residues" evidence="1">
    <location>
        <begin position="278"/>
        <end position="291"/>
    </location>
</feature>
<gene>
    <name evidence="2" type="ORF">AB675_4736</name>
</gene>
<organism evidence="2 3">
    <name type="scientific">Cyphellophora attinorum</name>
    <dbReference type="NCBI Taxonomy" id="1664694"/>
    <lineage>
        <taxon>Eukaryota</taxon>
        <taxon>Fungi</taxon>
        <taxon>Dikarya</taxon>
        <taxon>Ascomycota</taxon>
        <taxon>Pezizomycotina</taxon>
        <taxon>Eurotiomycetes</taxon>
        <taxon>Chaetothyriomycetidae</taxon>
        <taxon>Chaetothyriales</taxon>
        <taxon>Cyphellophoraceae</taxon>
        <taxon>Cyphellophora</taxon>
    </lineage>
</organism>
<feature type="region of interest" description="Disordered" evidence="1">
    <location>
        <begin position="578"/>
        <end position="789"/>
    </location>
</feature>
<feature type="compositionally biased region" description="Low complexity" evidence="1">
    <location>
        <begin position="615"/>
        <end position="631"/>
    </location>
</feature>
<dbReference type="EMBL" id="LFJN01000016">
    <property type="protein sequence ID" value="KPI39165.1"/>
    <property type="molecule type" value="Genomic_DNA"/>
</dbReference>
<feature type="compositionally biased region" description="Polar residues" evidence="1">
    <location>
        <begin position="460"/>
        <end position="469"/>
    </location>
</feature>
<feature type="compositionally biased region" description="Basic and acidic residues" evidence="1">
    <location>
        <begin position="513"/>
        <end position="523"/>
    </location>
</feature>
<feature type="region of interest" description="Disordered" evidence="1">
    <location>
        <begin position="35"/>
        <end position="350"/>
    </location>
</feature>
<dbReference type="OrthoDB" id="2504266at2759"/>
<feature type="compositionally biased region" description="Low complexity" evidence="1">
    <location>
        <begin position="760"/>
        <end position="769"/>
    </location>
</feature>
<feature type="region of interest" description="Disordered" evidence="1">
    <location>
        <begin position="388"/>
        <end position="563"/>
    </location>
</feature>
<comment type="caution">
    <text evidence="2">The sequence shown here is derived from an EMBL/GenBank/DDBJ whole genome shotgun (WGS) entry which is preliminary data.</text>
</comment>
<evidence type="ECO:0000313" key="2">
    <source>
        <dbReference type="EMBL" id="KPI39165.1"/>
    </source>
</evidence>
<dbReference type="Pfam" id="PF20566">
    <property type="entry name" value="Eap1"/>
    <property type="match status" value="1"/>
</dbReference>
<evidence type="ECO:0000313" key="3">
    <source>
        <dbReference type="Proteomes" id="UP000038010"/>
    </source>
</evidence>